<keyword evidence="2" id="KW-0520">NAD</keyword>
<reference evidence="6" key="1">
    <citation type="submission" date="2018-01" db="EMBL/GenBank/DDBJ databases">
        <authorList>
            <person name="Mao J.F."/>
        </authorList>
    </citation>
    <scope>NUCLEOTIDE SEQUENCE</scope>
    <source>
        <strain evidence="6">Huo1</strain>
        <tissue evidence="6">Leaf</tissue>
    </source>
</reference>
<evidence type="ECO:0000256" key="1">
    <source>
        <dbReference type="ARBA" id="ARBA00006484"/>
    </source>
</evidence>
<dbReference type="PRINTS" id="PR00081">
    <property type="entry name" value="GDHRDH"/>
</dbReference>
<evidence type="ECO:0000256" key="4">
    <source>
        <dbReference type="ARBA" id="ARBA00059271"/>
    </source>
</evidence>
<dbReference type="InterPro" id="IPR036396">
    <property type="entry name" value="Cyt_P450_sf"/>
</dbReference>
<dbReference type="GO" id="GO:0004497">
    <property type="term" value="F:monooxygenase activity"/>
    <property type="evidence" value="ECO:0007669"/>
    <property type="project" value="InterPro"/>
</dbReference>
<evidence type="ECO:0000256" key="2">
    <source>
        <dbReference type="ARBA" id="ARBA00023027"/>
    </source>
</evidence>
<dbReference type="GO" id="GO:0016705">
    <property type="term" value="F:oxidoreductase activity, acting on paired donors, with incorporation or reduction of molecular oxygen"/>
    <property type="evidence" value="ECO:0007669"/>
    <property type="project" value="InterPro"/>
</dbReference>
<dbReference type="Pfam" id="PF00067">
    <property type="entry name" value="p450"/>
    <property type="match status" value="1"/>
</dbReference>
<evidence type="ECO:0000256" key="5">
    <source>
        <dbReference type="ARBA" id="ARBA00066693"/>
    </source>
</evidence>
<dbReference type="SUPFAM" id="SSF48264">
    <property type="entry name" value="Cytochrome P450"/>
    <property type="match status" value="1"/>
</dbReference>
<protein>
    <recommendedName>
        <fullName evidence="5">(+)-borneol dehydrogenase</fullName>
        <ecNumber evidence="5">1.1.1.198</ecNumber>
    </recommendedName>
</protein>
<evidence type="ECO:0000256" key="3">
    <source>
        <dbReference type="ARBA" id="ARBA00052851"/>
    </source>
</evidence>
<dbReference type="PROSITE" id="PS00061">
    <property type="entry name" value="ADH_SHORT"/>
    <property type="match status" value="1"/>
</dbReference>
<keyword evidence="7" id="KW-1185">Reference proteome</keyword>
<accession>A0A8X8X0X5</accession>
<dbReference type="Proteomes" id="UP000298416">
    <property type="component" value="Unassembled WGS sequence"/>
</dbReference>
<dbReference type="InterPro" id="IPR020904">
    <property type="entry name" value="Sc_DH/Rdtase_CS"/>
</dbReference>
<dbReference type="FunFam" id="3.40.50.720:FF:000084">
    <property type="entry name" value="Short-chain dehydrogenase reductase"/>
    <property type="match status" value="1"/>
</dbReference>
<dbReference type="PANTHER" id="PTHR42820:SF21">
    <property type="entry name" value="SHORT-CHAIN DEHYDROGENASE REDUCTASE 3B-LIKE"/>
    <property type="match status" value="1"/>
</dbReference>
<dbReference type="GO" id="GO:0005506">
    <property type="term" value="F:iron ion binding"/>
    <property type="evidence" value="ECO:0007669"/>
    <property type="project" value="InterPro"/>
</dbReference>
<dbReference type="SUPFAM" id="SSF51735">
    <property type="entry name" value="NAD(P)-binding Rossmann-fold domains"/>
    <property type="match status" value="1"/>
</dbReference>
<sequence>MSNPPFRCLRDLSNQHGPLMHLKLGERSAIIVSSPELAKQMLKDLDPRFAQLPEYLASKILWYAGSDIGFSPYGEYWRQMRKFCVNELLSTKMVRLFQSIREDESARLVEYLRESSGSSVNFTEKLFSLSSSITFRAAFGAACKDNEALRKLIEHTMEMVGGFEMLDLFPSSRLVAALSWRRMRLLKTMRRELDVIMDDIIDRHRRNRGRNSEFGGEDLVDVILRAQEEELLQFPIDNNNIKAVLYIKLQGKVVIVTGGASGIGETIARVLADHGARAVVIADIQPEKGRAVAESIGLQRCSYVQCDVADEEQVAAMVEWTATTYGGLDVMISNAGTVSSLPQTIMDLDFLEYERVMRVNARGMAVCVKQAARKMVELGTRGSIVCTASATAEKATVNVTDYVMSKRAVLGLMRSASLQLGKHGIRVNSVSLGVVLTPLAAKQGIETPADVDKYISRYTSLKGATLTAENVADAVAFLASDEAAFVTGVDLAVDGGMIAMPFDLSN</sequence>
<dbReference type="Pfam" id="PF13561">
    <property type="entry name" value="adh_short_C2"/>
    <property type="match status" value="1"/>
</dbReference>
<dbReference type="InterPro" id="IPR036291">
    <property type="entry name" value="NAD(P)-bd_dom_sf"/>
</dbReference>
<comment type="catalytic activity">
    <reaction evidence="3">
        <text>(1R,2S,4R)-borneol + NAD(+) = (1R,4R)-camphor + NADH + H(+)</text>
        <dbReference type="Rhea" id="RHEA:17329"/>
        <dbReference type="ChEBI" id="CHEBI:15378"/>
        <dbReference type="ChEBI" id="CHEBI:15393"/>
        <dbReference type="ChEBI" id="CHEBI:15396"/>
        <dbReference type="ChEBI" id="CHEBI:57540"/>
        <dbReference type="ChEBI" id="CHEBI:57945"/>
        <dbReference type="EC" id="1.1.1.198"/>
    </reaction>
    <physiologicalReaction direction="left-to-right" evidence="3">
        <dbReference type="Rhea" id="RHEA:17330"/>
    </physiologicalReaction>
</comment>
<dbReference type="PANTHER" id="PTHR42820">
    <property type="entry name" value="SHORT-CHAIN DEHYDROGENASE REDUCTASE"/>
    <property type="match status" value="1"/>
</dbReference>
<dbReference type="Gene3D" id="1.10.630.10">
    <property type="entry name" value="Cytochrome P450"/>
    <property type="match status" value="1"/>
</dbReference>
<dbReference type="Gene3D" id="3.40.50.720">
    <property type="entry name" value="NAD(P)-binding Rossmann-like Domain"/>
    <property type="match status" value="1"/>
</dbReference>
<dbReference type="AlphaFoldDB" id="A0A8X8X0X5"/>
<dbReference type="GO" id="GO:0020037">
    <property type="term" value="F:heme binding"/>
    <property type="evidence" value="ECO:0007669"/>
    <property type="project" value="InterPro"/>
</dbReference>
<evidence type="ECO:0000313" key="7">
    <source>
        <dbReference type="Proteomes" id="UP000298416"/>
    </source>
</evidence>
<dbReference type="EC" id="1.1.1.198" evidence="5"/>
<comment type="similarity">
    <text evidence="1">Belongs to the short-chain dehydrogenases/reductases (SDR) family.</text>
</comment>
<gene>
    <name evidence="6" type="ORF">SASPL_132402</name>
</gene>
<name>A0A8X8X0X5_SALSN</name>
<comment type="caution">
    <text evidence="6">The sequence shown here is derived from an EMBL/GenBank/DDBJ whole genome shotgun (WGS) entry which is preliminary data.</text>
</comment>
<comment type="function">
    <text evidence="4">Involved in the biosynthesis of monoterpene natural products related to camphor. Catalayzes the oxidation of (+)-borneol to (+)-camphor. Shows absolute selectivity towards (+)-borneol. Catalyzes the oxidation of (+)-isoborneol to (-)-camphor. Shows absolute selectivity towards (+)-isoborneol.</text>
</comment>
<dbReference type="GO" id="GO:0047500">
    <property type="term" value="F:(+)-borneol dehydrogenase activity"/>
    <property type="evidence" value="ECO:0007669"/>
    <property type="project" value="UniProtKB-EC"/>
</dbReference>
<dbReference type="EMBL" id="PNBA02000012">
    <property type="protein sequence ID" value="KAG6404826.1"/>
    <property type="molecule type" value="Genomic_DNA"/>
</dbReference>
<dbReference type="InterPro" id="IPR002347">
    <property type="entry name" value="SDR_fam"/>
</dbReference>
<proteinExistence type="inferred from homology"/>
<dbReference type="InterPro" id="IPR001128">
    <property type="entry name" value="Cyt_P450"/>
</dbReference>
<reference evidence="6" key="2">
    <citation type="submission" date="2020-08" db="EMBL/GenBank/DDBJ databases">
        <title>Plant Genome Project.</title>
        <authorList>
            <person name="Zhang R.-G."/>
        </authorList>
    </citation>
    <scope>NUCLEOTIDE SEQUENCE</scope>
    <source>
        <strain evidence="6">Huo1</strain>
        <tissue evidence="6">Leaf</tissue>
    </source>
</reference>
<organism evidence="6">
    <name type="scientific">Salvia splendens</name>
    <name type="common">Scarlet sage</name>
    <dbReference type="NCBI Taxonomy" id="180675"/>
    <lineage>
        <taxon>Eukaryota</taxon>
        <taxon>Viridiplantae</taxon>
        <taxon>Streptophyta</taxon>
        <taxon>Embryophyta</taxon>
        <taxon>Tracheophyta</taxon>
        <taxon>Spermatophyta</taxon>
        <taxon>Magnoliopsida</taxon>
        <taxon>eudicotyledons</taxon>
        <taxon>Gunneridae</taxon>
        <taxon>Pentapetalae</taxon>
        <taxon>asterids</taxon>
        <taxon>lamiids</taxon>
        <taxon>Lamiales</taxon>
        <taxon>Lamiaceae</taxon>
        <taxon>Nepetoideae</taxon>
        <taxon>Mentheae</taxon>
        <taxon>Salviinae</taxon>
        <taxon>Salvia</taxon>
        <taxon>Salvia subgen. Calosphace</taxon>
        <taxon>core Calosphace</taxon>
    </lineage>
</organism>
<evidence type="ECO:0000313" key="6">
    <source>
        <dbReference type="EMBL" id="KAG6404826.1"/>
    </source>
</evidence>